<dbReference type="EMBL" id="BARW01016101">
    <property type="protein sequence ID" value="GAJ01812.1"/>
    <property type="molecule type" value="Genomic_DNA"/>
</dbReference>
<reference evidence="1" key="1">
    <citation type="journal article" date="2014" name="Front. Microbiol.">
        <title>High frequency of phylogenetically diverse reductive dehalogenase-homologous genes in deep subseafloor sedimentary metagenomes.</title>
        <authorList>
            <person name="Kawai M."/>
            <person name="Futagami T."/>
            <person name="Toyoda A."/>
            <person name="Takaki Y."/>
            <person name="Nishi S."/>
            <person name="Hori S."/>
            <person name="Arai W."/>
            <person name="Tsubouchi T."/>
            <person name="Morono Y."/>
            <person name="Uchiyama I."/>
            <person name="Ito T."/>
            <person name="Fujiyama A."/>
            <person name="Inagaki F."/>
            <person name="Takami H."/>
        </authorList>
    </citation>
    <scope>NUCLEOTIDE SEQUENCE</scope>
    <source>
        <strain evidence="1">Expedition CK06-06</strain>
    </source>
</reference>
<accession>X1UE04</accession>
<dbReference type="AlphaFoldDB" id="X1UE04"/>
<proteinExistence type="predicted"/>
<sequence>MLKTLTVTHTISIGGSVFYIHGANSQLAMTQRALGWGLSRTPVRDPCKVWAFSSWLLDNAAKLAMGAGVQLGMLTGEIDSALLILKGGIQGTDGDPHVVLRGPFLSDYGLVTHIPELPITPPAVYYVRTVVIYEPA</sequence>
<comment type="caution">
    <text evidence="1">The sequence shown here is derived from an EMBL/GenBank/DDBJ whole genome shotgun (WGS) entry which is preliminary data.</text>
</comment>
<protein>
    <submittedName>
        <fullName evidence="1">Uncharacterized protein</fullName>
    </submittedName>
</protein>
<organism evidence="1">
    <name type="scientific">marine sediment metagenome</name>
    <dbReference type="NCBI Taxonomy" id="412755"/>
    <lineage>
        <taxon>unclassified sequences</taxon>
        <taxon>metagenomes</taxon>
        <taxon>ecological metagenomes</taxon>
    </lineage>
</organism>
<gene>
    <name evidence="1" type="ORF">S12H4_28112</name>
</gene>
<name>X1UE04_9ZZZZ</name>
<evidence type="ECO:0000313" key="1">
    <source>
        <dbReference type="EMBL" id="GAJ01812.1"/>
    </source>
</evidence>